<gene>
    <name evidence="7" type="ORF">FIL70_22305</name>
</gene>
<feature type="coiled-coil region" evidence="4">
    <location>
        <begin position="290"/>
        <end position="324"/>
    </location>
</feature>
<dbReference type="PROSITE" id="PS50111">
    <property type="entry name" value="CHEMOTAXIS_TRANSDUC_2"/>
    <property type="match status" value="1"/>
</dbReference>
<dbReference type="RefSeq" id="WP_140043352.1">
    <property type="nucleotide sequence ID" value="NZ_CP041017.1"/>
</dbReference>
<keyword evidence="1 3" id="KW-0807">Transducer</keyword>
<dbReference type="Pfam" id="PF00015">
    <property type="entry name" value="MCPsignal"/>
    <property type="match status" value="1"/>
</dbReference>
<evidence type="ECO:0000313" key="7">
    <source>
        <dbReference type="EMBL" id="QDC39891.1"/>
    </source>
</evidence>
<protein>
    <recommendedName>
        <fullName evidence="6">Methyl-accepting transducer domain-containing protein</fullName>
    </recommendedName>
</protein>
<evidence type="ECO:0000256" key="1">
    <source>
        <dbReference type="ARBA" id="ARBA00023224"/>
    </source>
</evidence>
<feature type="domain" description="Methyl-accepting transducer" evidence="6">
    <location>
        <begin position="361"/>
        <end position="583"/>
    </location>
</feature>
<evidence type="ECO:0000256" key="2">
    <source>
        <dbReference type="ARBA" id="ARBA00029447"/>
    </source>
</evidence>
<name>A0A5B8CML9_SPHSA</name>
<dbReference type="Pfam" id="PF05228">
    <property type="entry name" value="CHASE4"/>
    <property type="match status" value="1"/>
</dbReference>
<dbReference type="GO" id="GO:0004888">
    <property type="term" value="F:transmembrane signaling receptor activity"/>
    <property type="evidence" value="ECO:0007669"/>
    <property type="project" value="InterPro"/>
</dbReference>
<evidence type="ECO:0000256" key="3">
    <source>
        <dbReference type="PROSITE-ProRule" id="PRU00284"/>
    </source>
</evidence>
<dbReference type="SUPFAM" id="SSF58104">
    <property type="entry name" value="Methyl-accepting chemotaxis protein (MCP) signaling domain"/>
    <property type="match status" value="1"/>
</dbReference>
<reference evidence="7 8" key="1">
    <citation type="submission" date="2019-06" db="EMBL/GenBank/DDBJ databases">
        <title>Genome organization and adaptive potential of archetypical organophosphate degarding Sphingobium fuliginis ATCC 27551.</title>
        <authorList>
            <person name="Sarwar A."/>
            <person name="Parthasarathy S."/>
            <person name="Singh C."/>
            <person name="Siddavattam D."/>
        </authorList>
    </citation>
    <scope>NUCLEOTIDE SEQUENCE [LARGE SCALE GENOMIC DNA]</scope>
    <source>
        <strain evidence="7 8">ATCC 27551</strain>
    </source>
</reference>
<dbReference type="InterPro" id="IPR004089">
    <property type="entry name" value="MCPsignal_dom"/>
</dbReference>
<dbReference type="SMART" id="SM00283">
    <property type="entry name" value="MA"/>
    <property type="match status" value="1"/>
</dbReference>
<feature type="transmembrane region" description="Helical" evidence="5">
    <location>
        <begin position="17"/>
        <end position="41"/>
    </location>
</feature>
<dbReference type="GO" id="GO:0016020">
    <property type="term" value="C:membrane"/>
    <property type="evidence" value="ECO:0007669"/>
    <property type="project" value="InterPro"/>
</dbReference>
<evidence type="ECO:0000256" key="4">
    <source>
        <dbReference type="SAM" id="Coils"/>
    </source>
</evidence>
<evidence type="ECO:0000256" key="5">
    <source>
        <dbReference type="SAM" id="Phobius"/>
    </source>
</evidence>
<comment type="similarity">
    <text evidence="2">Belongs to the methyl-accepting chemotaxis (MCP) protein family.</text>
</comment>
<dbReference type="EMBL" id="CP041017">
    <property type="protein sequence ID" value="QDC39891.1"/>
    <property type="molecule type" value="Genomic_DNA"/>
</dbReference>
<dbReference type="InterPro" id="IPR004090">
    <property type="entry name" value="Chemotax_Me-accpt_rcpt"/>
</dbReference>
<dbReference type="Gene3D" id="1.10.287.950">
    <property type="entry name" value="Methyl-accepting chemotaxis protein"/>
    <property type="match status" value="1"/>
</dbReference>
<proteinExistence type="inferred from homology"/>
<dbReference type="PANTHER" id="PTHR32089:SF112">
    <property type="entry name" value="LYSOZYME-LIKE PROTEIN-RELATED"/>
    <property type="match status" value="1"/>
</dbReference>
<keyword evidence="5" id="KW-1133">Transmembrane helix</keyword>
<dbReference type="PRINTS" id="PR00260">
    <property type="entry name" value="CHEMTRNSDUCR"/>
</dbReference>
<evidence type="ECO:0000259" key="6">
    <source>
        <dbReference type="PROSITE" id="PS50111"/>
    </source>
</evidence>
<dbReference type="KEGG" id="sufl:FIL70_22305"/>
<accession>A0A5B8CML9</accession>
<feature type="transmembrane region" description="Helical" evidence="5">
    <location>
        <begin position="254"/>
        <end position="277"/>
    </location>
</feature>
<keyword evidence="5" id="KW-0812">Transmembrane</keyword>
<keyword evidence="5" id="KW-0472">Membrane</keyword>
<dbReference type="GO" id="GO:0006935">
    <property type="term" value="P:chemotaxis"/>
    <property type="evidence" value="ECO:0007669"/>
    <property type="project" value="InterPro"/>
</dbReference>
<keyword evidence="4" id="KW-0175">Coiled coil</keyword>
<dbReference type="PANTHER" id="PTHR32089">
    <property type="entry name" value="METHYL-ACCEPTING CHEMOTAXIS PROTEIN MCPB"/>
    <property type="match status" value="1"/>
</dbReference>
<dbReference type="InterPro" id="IPR007892">
    <property type="entry name" value="CHASE4"/>
</dbReference>
<evidence type="ECO:0000313" key="8">
    <source>
        <dbReference type="Proteomes" id="UP000311469"/>
    </source>
</evidence>
<organism evidence="7 8">
    <name type="scientific">Sphingobium fuliginis ATCC 27551</name>
    <dbReference type="NCBI Taxonomy" id="1208342"/>
    <lineage>
        <taxon>Bacteria</taxon>
        <taxon>Pseudomonadati</taxon>
        <taxon>Pseudomonadota</taxon>
        <taxon>Alphaproteobacteria</taxon>
        <taxon>Sphingomonadales</taxon>
        <taxon>Sphingomonadaceae</taxon>
        <taxon>Sphingobium</taxon>
    </lineage>
</organism>
<sequence>MRHLAPLTGALRRLPGAILPLIALTLVTFMTCGILVTVLVSRMDDAAALEKARMVNGAMKRETNALAATARDYALWDDAVDHLYGRIDREWAASNFGGAMPLYVLDERGGTIFGWQPRSTVRTTLMKDAPEALRHLERTLPKHVDDRRNFPIRPFIQLYRGRPALFAGAPILPFSANRPLPSGPLRHVVVVRLLDAELFASWEQAYALADISFNPPEADAETSPGHPLISPDGTDLGHIHWLPVRPGIAALKSLSWLLASAAALFILFFLAVSRAMLRTHASLLAGRLRAERISRDRENATLAAEEARQQAEQAREQIAAIAEREGREQAEHREALRNAAHEVANLLSTSVGDLSGSLLRQADQLEASARDTLAALAEQLTGTALVRDRSRASAQAVHEIEAHVQELSVAIGQIHTQSIATRQNMDKTEVEARAVMGANDQLQREIEAIDLATRTIRQIAGQTNMLALNATIEAARGGEAGAGFAVVAGEIKTLANRAGDMAGQIERRIEAVNASASSIASLLNLLNTVVRQLERNVSDVSLAADKHHQGARTILASSQSVGGDAQAVHDAISAIAAGLDAVKANAEHTLNVGAAVRSSASELTQRFDLVIARLRAA</sequence>
<dbReference type="Proteomes" id="UP000311469">
    <property type="component" value="Chromosome cSF2"/>
</dbReference>
<dbReference type="AlphaFoldDB" id="A0A5B8CML9"/>
<dbReference type="GO" id="GO:0007165">
    <property type="term" value="P:signal transduction"/>
    <property type="evidence" value="ECO:0007669"/>
    <property type="project" value="UniProtKB-KW"/>
</dbReference>